<reference evidence="3" key="1">
    <citation type="journal article" date="2013" name="Nat. Biotechnol.">
        <title>Draft genome sequence of chickpea (Cicer arietinum) provides a resource for trait improvement.</title>
        <authorList>
            <person name="Varshney R.K."/>
            <person name="Song C."/>
            <person name="Saxena R.K."/>
            <person name="Azam S."/>
            <person name="Yu S."/>
            <person name="Sharpe A.G."/>
            <person name="Cannon S."/>
            <person name="Baek J."/>
            <person name="Rosen B.D."/>
            <person name="Tar'an B."/>
            <person name="Millan T."/>
            <person name="Zhang X."/>
            <person name="Ramsay L.D."/>
            <person name="Iwata A."/>
            <person name="Wang Y."/>
            <person name="Nelson W."/>
            <person name="Farmer A.D."/>
            <person name="Gaur P.M."/>
            <person name="Soderlund C."/>
            <person name="Penmetsa R.V."/>
            <person name="Xu C."/>
            <person name="Bharti A.K."/>
            <person name="He W."/>
            <person name="Winter P."/>
            <person name="Zhao S."/>
            <person name="Hane J.K."/>
            <person name="Carrasquilla-Garcia N."/>
            <person name="Condie J.A."/>
            <person name="Upadhyaya H.D."/>
            <person name="Luo M.C."/>
            <person name="Thudi M."/>
            <person name="Gowda C.L."/>
            <person name="Singh N.P."/>
            <person name="Lichtenzveig J."/>
            <person name="Gali K.K."/>
            <person name="Rubio J."/>
            <person name="Nadarajan N."/>
            <person name="Dolezel J."/>
            <person name="Bansal K.C."/>
            <person name="Xu X."/>
            <person name="Edwards D."/>
            <person name="Zhang G."/>
            <person name="Kahl G."/>
            <person name="Gil J."/>
            <person name="Singh K.B."/>
            <person name="Datta S.K."/>
            <person name="Jackson S.A."/>
            <person name="Wang J."/>
            <person name="Cook D.R."/>
        </authorList>
    </citation>
    <scope>NUCLEOTIDE SEQUENCE [LARGE SCALE GENOMIC DNA]</scope>
    <source>
        <strain evidence="3">cv. CDC Frontier</strain>
    </source>
</reference>
<accession>A0A1S2XB93</accession>
<keyword evidence="2" id="KW-1133">Transmembrane helix</keyword>
<dbReference type="Proteomes" id="UP000087171">
    <property type="component" value="Chromosome Ca1"/>
</dbReference>
<proteinExistence type="predicted"/>
<dbReference type="AlphaFoldDB" id="A0A1S2XB93"/>
<dbReference type="PANTHER" id="PTHR33564">
    <property type="entry name" value="TRANSMEMBRANE PROTEIN"/>
    <property type="match status" value="1"/>
</dbReference>
<dbReference type="GeneID" id="101513413"/>
<evidence type="ECO:0000256" key="1">
    <source>
        <dbReference type="SAM" id="Coils"/>
    </source>
</evidence>
<organism evidence="3 4">
    <name type="scientific">Cicer arietinum</name>
    <name type="common">Chickpea</name>
    <name type="synonym">Garbanzo</name>
    <dbReference type="NCBI Taxonomy" id="3827"/>
    <lineage>
        <taxon>Eukaryota</taxon>
        <taxon>Viridiplantae</taxon>
        <taxon>Streptophyta</taxon>
        <taxon>Embryophyta</taxon>
        <taxon>Tracheophyta</taxon>
        <taxon>Spermatophyta</taxon>
        <taxon>Magnoliopsida</taxon>
        <taxon>eudicotyledons</taxon>
        <taxon>Gunneridae</taxon>
        <taxon>Pentapetalae</taxon>
        <taxon>rosids</taxon>
        <taxon>fabids</taxon>
        <taxon>Fabales</taxon>
        <taxon>Fabaceae</taxon>
        <taxon>Papilionoideae</taxon>
        <taxon>50 kb inversion clade</taxon>
        <taxon>NPAAA clade</taxon>
        <taxon>Hologalegina</taxon>
        <taxon>IRL clade</taxon>
        <taxon>Cicereae</taxon>
        <taxon>Cicer</taxon>
    </lineage>
</organism>
<gene>
    <name evidence="4" type="primary">LOC101513413</name>
</gene>
<dbReference type="RefSeq" id="XP_004486667.1">
    <property type="nucleotide sequence ID" value="XM_004486610.3"/>
</dbReference>
<dbReference type="eggNOG" id="ENOG502S4PX">
    <property type="taxonomic scope" value="Eukaryota"/>
</dbReference>
<evidence type="ECO:0000256" key="2">
    <source>
        <dbReference type="SAM" id="Phobius"/>
    </source>
</evidence>
<protein>
    <submittedName>
        <fullName evidence="4">Uncharacterized protein LOC101513413</fullName>
    </submittedName>
</protein>
<keyword evidence="2" id="KW-0472">Membrane</keyword>
<keyword evidence="3" id="KW-1185">Reference proteome</keyword>
<evidence type="ECO:0000313" key="3">
    <source>
        <dbReference type="Proteomes" id="UP000087171"/>
    </source>
</evidence>
<dbReference type="KEGG" id="cam:101513413"/>
<sequence length="135" mass="15909">MASFSQGIVLTTAMLVSSTVLYLVFSKQNITPTYIYGNHVSHDSNRNILSSCLYSEEKKRERKMMKKKKKNVRFEESVKEVKEKSEIIRKEKQRKRNRVQNNCKNETQKIRGIPANRIALYNGILRDQRHRMQCS</sequence>
<feature type="transmembrane region" description="Helical" evidence="2">
    <location>
        <begin position="6"/>
        <end position="25"/>
    </location>
</feature>
<evidence type="ECO:0000313" key="4">
    <source>
        <dbReference type="RefSeq" id="XP_004486667.1"/>
    </source>
</evidence>
<keyword evidence="1" id="KW-0175">Coiled coil</keyword>
<feature type="coiled-coil region" evidence="1">
    <location>
        <begin position="64"/>
        <end position="109"/>
    </location>
</feature>
<dbReference type="PANTHER" id="PTHR33564:SF31">
    <property type="entry name" value="PROTEIN, PUTATIVE-RELATED"/>
    <property type="match status" value="1"/>
</dbReference>
<dbReference type="PaxDb" id="3827-XP_004486667.1"/>
<reference evidence="4" key="2">
    <citation type="submission" date="2025-08" db="UniProtKB">
        <authorList>
            <consortium name="RefSeq"/>
        </authorList>
    </citation>
    <scope>IDENTIFICATION</scope>
    <source>
        <tissue evidence="4">Etiolated seedlings</tissue>
    </source>
</reference>
<name>A0A1S2XB93_CICAR</name>
<keyword evidence="2" id="KW-0812">Transmembrane</keyword>
<dbReference type="OrthoDB" id="695890at2759"/>